<proteinExistence type="predicted"/>
<comment type="caution">
    <text evidence="1">The sequence shown here is derived from an EMBL/GenBank/DDBJ whole genome shotgun (WGS) entry which is preliminary data.</text>
</comment>
<dbReference type="Proteomes" id="UP000178700">
    <property type="component" value="Unassembled WGS sequence"/>
</dbReference>
<accession>A0A1F6VAJ0</accession>
<name>A0A1F6VAJ0_9BACT</name>
<protein>
    <submittedName>
        <fullName evidence="1">Uncharacterized protein</fullName>
    </submittedName>
</protein>
<organism evidence="1 2">
    <name type="scientific">Candidatus Nomurabacteria bacterium RIFCSPHIGHO2_01_FULL_39_10</name>
    <dbReference type="NCBI Taxonomy" id="1801733"/>
    <lineage>
        <taxon>Bacteria</taxon>
        <taxon>Candidatus Nomuraibacteriota</taxon>
    </lineage>
</organism>
<sequence>MNHGAPLWVVERKGTNFNGPEADALADELLLNPKDREKILNAIKDAGKSKAQTIAPNTAIQRINGLAKEIAWRNVGDSLALKAYAVALSAQAEAISRLNREPELVSAVYFDETTGLPVYSNTEADLMTFCHMFEPEPMLKAILDSFSGWSVLGIQKFEGCRCGGDLVNLELKIRLHHSHEVKDGRFVIEQLLGVESDNQAHLDKHFSGFSRKSKAQENIMVVAISKASIKLEGEYQLWVEEEKCANEIKIDQWKAILNETVARLVEAKETKEQVQ</sequence>
<reference evidence="1 2" key="1">
    <citation type="journal article" date="2016" name="Nat. Commun.">
        <title>Thousands of microbial genomes shed light on interconnected biogeochemical processes in an aquifer system.</title>
        <authorList>
            <person name="Anantharaman K."/>
            <person name="Brown C.T."/>
            <person name="Hug L.A."/>
            <person name="Sharon I."/>
            <person name="Castelle C.J."/>
            <person name="Probst A.J."/>
            <person name="Thomas B.C."/>
            <person name="Singh A."/>
            <person name="Wilkins M.J."/>
            <person name="Karaoz U."/>
            <person name="Brodie E.L."/>
            <person name="Williams K.H."/>
            <person name="Hubbard S.S."/>
            <person name="Banfield J.F."/>
        </authorList>
    </citation>
    <scope>NUCLEOTIDE SEQUENCE [LARGE SCALE GENOMIC DNA]</scope>
</reference>
<gene>
    <name evidence="1" type="ORF">A2642_02775</name>
</gene>
<dbReference type="AlphaFoldDB" id="A0A1F6VAJ0"/>
<dbReference type="EMBL" id="MFTJ01000005">
    <property type="protein sequence ID" value="OGI66661.1"/>
    <property type="molecule type" value="Genomic_DNA"/>
</dbReference>
<evidence type="ECO:0000313" key="1">
    <source>
        <dbReference type="EMBL" id="OGI66661.1"/>
    </source>
</evidence>
<evidence type="ECO:0000313" key="2">
    <source>
        <dbReference type="Proteomes" id="UP000178700"/>
    </source>
</evidence>